<dbReference type="PANTHER" id="PTHR31299:SF0">
    <property type="entry name" value="ESTERASE, PUTATIVE (AFU_ORTHOLOGUE AFUA_1G05850)-RELATED"/>
    <property type="match status" value="1"/>
</dbReference>
<reference evidence="1 2" key="1">
    <citation type="submission" date="2020-04" db="EMBL/GenBank/DDBJ databases">
        <title>Novel species.</title>
        <authorList>
            <person name="Teo W.F.A."/>
            <person name="Lipun K."/>
            <person name="Srisuk N."/>
            <person name="Duangmal K."/>
        </authorList>
    </citation>
    <scope>NUCLEOTIDE SEQUENCE [LARGE SCALE GENOMIC DNA]</scope>
    <source>
        <strain evidence="1 2">K13G38</strain>
    </source>
</reference>
<protein>
    <submittedName>
        <fullName evidence="1">Erythromycin esterase family protein</fullName>
    </submittedName>
</protein>
<dbReference type="Gene3D" id="3.40.1660.10">
    <property type="entry name" value="EreA-like (biosynthetic domain)"/>
    <property type="match status" value="1"/>
</dbReference>
<dbReference type="EMBL" id="JAAXLS010000036">
    <property type="protein sequence ID" value="NKQ57418.1"/>
    <property type="molecule type" value="Genomic_DNA"/>
</dbReference>
<dbReference type="SUPFAM" id="SSF159501">
    <property type="entry name" value="EreA/ChaN-like"/>
    <property type="match status" value="1"/>
</dbReference>
<evidence type="ECO:0000313" key="2">
    <source>
        <dbReference type="Proteomes" id="UP000715441"/>
    </source>
</evidence>
<dbReference type="PIRSF" id="PIRSF036794">
    <property type="entry name" value="UCP_erythr_ester"/>
    <property type="match status" value="1"/>
</dbReference>
<gene>
    <name evidence="1" type="ORF">HFP15_31595</name>
</gene>
<dbReference type="RefSeq" id="WP_168520446.1">
    <property type="nucleotide sequence ID" value="NZ_JAAXLS010000036.1"/>
</dbReference>
<dbReference type="InterPro" id="IPR007815">
    <property type="entry name" value="Emycin_Estase"/>
</dbReference>
<dbReference type="Proteomes" id="UP000715441">
    <property type="component" value="Unassembled WGS sequence"/>
</dbReference>
<proteinExistence type="predicted"/>
<evidence type="ECO:0000313" key="1">
    <source>
        <dbReference type="EMBL" id="NKQ57418.1"/>
    </source>
</evidence>
<dbReference type="Gene3D" id="1.20.1440.30">
    <property type="entry name" value="Biosynthetic Protein domain"/>
    <property type="match status" value="1"/>
</dbReference>
<sequence>MDPIEQVRRDALPLHGVGDLDPLLRRIGDARFVLLGEASHGTGDFYAWRAELTRRLVVEKGFSFVAVEGDWPDCHELHCCLAGAPGVPNDPEQVLWNFGRWPRWMWANEEVVEFARWLRQFNTGRTGGPPIGFHGLDVYSLHESLRAVLAYLREHEPDQVGKALAAVRCFEPYHEDPAEYAVVPRSCEPEVVELLTEMRRAAYGKPLPALDPRFVARQNAEVAAGAERYYREMLRGDRRSWNIRDRHMADTLDRLTEVYGPGAKAVVWEHNTHIGDARATDMATRGMVNVGQLVRERHADEGVVAVGFGSHRGSVIAADRWGAAPRRMPVPGAREDSVEGLLHRAVPDADTLFLLPEDHSGWSGQLRGHRAIGVVYEPATEFRGNYVPTVLSRRYDAFVHCDHATALSPLHGFERELTH</sequence>
<name>A0ABX1JCA0_9PSEU</name>
<dbReference type="Pfam" id="PF05139">
    <property type="entry name" value="Erythro_esteras"/>
    <property type="match status" value="1"/>
</dbReference>
<accession>A0ABX1JCA0</accession>
<organism evidence="1 2">
    <name type="scientific">Amycolatopsis acididurans</name>
    <dbReference type="NCBI Taxonomy" id="2724524"/>
    <lineage>
        <taxon>Bacteria</taxon>
        <taxon>Bacillati</taxon>
        <taxon>Actinomycetota</taxon>
        <taxon>Actinomycetes</taxon>
        <taxon>Pseudonocardiales</taxon>
        <taxon>Pseudonocardiaceae</taxon>
        <taxon>Amycolatopsis</taxon>
    </lineage>
</organism>
<dbReference type="InterPro" id="IPR014622">
    <property type="entry name" value="UCP036794_erythomycin"/>
</dbReference>
<dbReference type="PANTHER" id="PTHR31299">
    <property type="entry name" value="ESTERASE, PUTATIVE (AFU_ORTHOLOGUE AFUA_1G05850)-RELATED"/>
    <property type="match status" value="1"/>
</dbReference>
<dbReference type="CDD" id="cd14728">
    <property type="entry name" value="Ere-like"/>
    <property type="match status" value="1"/>
</dbReference>
<dbReference type="Gene3D" id="3.30.1870.10">
    <property type="entry name" value="EreA-like, domain 2"/>
    <property type="match status" value="1"/>
</dbReference>
<dbReference type="InterPro" id="IPR052036">
    <property type="entry name" value="Hydrolase/PRTase-associated"/>
</dbReference>
<keyword evidence="2" id="KW-1185">Reference proteome</keyword>
<comment type="caution">
    <text evidence="1">The sequence shown here is derived from an EMBL/GenBank/DDBJ whole genome shotgun (WGS) entry which is preliminary data.</text>
</comment>